<dbReference type="Gene3D" id="1.10.10.10">
    <property type="entry name" value="Winged helix-like DNA-binding domain superfamily/Winged helix DNA-binding domain"/>
    <property type="match status" value="1"/>
</dbReference>
<dbReference type="SUPFAM" id="SSF46894">
    <property type="entry name" value="C-terminal effector domain of the bipartite response regulators"/>
    <property type="match status" value="1"/>
</dbReference>
<dbReference type="CDD" id="cd00383">
    <property type="entry name" value="trans_reg_C"/>
    <property type="match status" value="1"/>
</dbReference>
<dbReference type="Gene3D" id="2.60.200.20">
    <property type="match status" value="1"/>
</dbReference>
<evidence type="ECO:0000256" key="1">
    <source>
        <dbReference type="ARBA" id="ARBA00023125"/>
    </source>
</evidence>
<dbReference type="Pfam" id="PF00498">
    <property type="entry name" value="FHA"/>
    <property type="match status" value="1"/>
</dbReference>
<dbReference type="AlphaFoldDB" id="A0A8J6NIH5"/>
<dbReference type="SMART" id="SM00240">
    <property type="entry name" value="FHA"/>
    <property type="match status" value="1"/>
</dbReference>
<accession>A0A8J6NIH5</accession>
<organism evidence="5 6">
    <name type="scientific">Candidatus Desulfolinea nitratireducens</name>
    <dbReference type="NCBI Taxonomy" id="2841698"/>
    <lineage>
        <taxon>Bacteria</taxon>
        <taxon>Bacillati</taxon>
        <taxon>Chloroflexota</taxon>
        <taxon>Anaerolineae</taxon>
        <taxon>Anaerolineales</taxon>
        <taxon>Anaerolineales incertae sedis</taxon>
        <taxon>Candidatus Desulfolinea</taxon>
    </lineage>
</organism>
<proteinExistence type="predicted"/>
<dbReference type="GO" id="GO:0003677">
    <property type="term" value="F:DNA binding"/>
    <property type="evidence" value="ECO:0007669"/>
    <property type="project" value="UniProtKB-UniRule"/>
</dbReference>
<reference evidence="5 6" key="1">
    <citation type="submission" date="2020-08" db="EMBL/GenBank/DDBJ databases">
        <title>Bridging the membrane lipid divide: bacteria of the FCB group superphylum have the potential to synthesize archaeal ether lipids.</title>
        <authorList>
            <person name="Villanueva L."/>
            <person name="Von Meijenfeldt F.A.B."/>
            <person name="Westbye A.B."/>
            <person name="Yadav S."/>
            <person name="Hopmans E.C."/>
            <person name="Dutilh B.E."/>
            <person name="Sinninghe Damste J.S."/>
        </authorList>
    </citation>
    <scope>NUCLEOTIDE SEQUENCE [LARGE SCALE GENOMIC DNA]</scope>
    <source>
        <strain evidence="5">NIOZ-UU36</strain>
    </source>
</reference>
<evidence type="ECO:0000313" key="6">
    <source>
        <dbReference type="Proteomes" id="UP000614469"/>
    </source>
</evidence>
<dbReference type="InterPro" id="IPR008984">
    <property type="entry name" value="SMAD_FHA_dom_sf"/>
</dbReference>
<feature type="domain" description="FHA" evidence="3">
    <location>
        <begin position="29"/>
        <end position="78"/>
    </location>
</feature>
<gene>
    <name evidence="5" type="ORF">H8E29_04445</name>
</gene>
<protein>
    <submittedName>
        <fullName evidence="5">Winged helix-turn-helix domain-containing protein</fullName>
    </submittedName>
</protein>
<dbReference type="GO" id="GO:0000160">
    <property type="term" value="P:phosphorelay signal transduction system"/>
    <property type="evidence" value="ECO:0007669"/>
    <property type="project" value="InterPro"/>
</dbReference>
<dbReference type="InterPro" id="IPR050923">
    <property type="entry name" value="Cell_Proc_Reg/RNA_Proc"/>
</dbReference>
<evidence type="ECO:0000256" key="2">
    <source>
        <dbReference type="PROSITE-ProRule" id="PRU01091"/>
    </source>
</evidence>
<sequence length="217" mass="24488">MNTNLEDYPILIAQDGPLKGERWTLDHTLVLGRDASCDLTIPDRKISRYHARLTPTSDGVLLEDMGSKNGTYCNGETVDAPLILQDGDFVQIAVTQKFMFLVSDATMPLTDNNTRIGRLMIDLRSRRVLVDQQQVTPSLSAQQFRLLWLLYEQQGDVVPRPDLVNAVWGEDESLGVSDQALDALIRRLRDRLASHDPRHQYIVTVRGHGIKLDNPIE</sequence>
<dbReference type="SUPFAM" id="SSF49879">
    <property type="entry name" value="SMAD/FHA domain"/>
    <property type="match status" value="1"/>
</dbReference>
<dbReference type="InterPro" id="IPR016032">
    <property type="entry name" value="Sig_transdc_resp-reg_C-effctor"/>
</dbReference>
<evidence type="ECO:0000259" key="4">
    <source>
        <dbReference type="PROSITE" id="PS51755"/>
    </source>
</evidence>
<feature type="DNA-binding region" description="OmpR/PhoB-type" evidence="2">
    <location>
        <begin position="111"/>
        <end position="214"/>
    </location>
</feature>
<dbReference type="GO" id="GO:0006355">
    <property type="term" value="P:regulation of DNA-templated transcription"/>
    <property type="evidence" value="ECO:0007669"/>
    <property type="project" value="InterPro"/>
</dbReference>
<keyword evidence="1 2" id="KW-0238">DNA-binding</keyword>
<dbReference type="InterPro" id="IPR001867">
    <property type="entry name" value="OmpR/PhoB-type_DNA-bd"/>
</dbReference>
<dbReference type="CDD" id="cd00060">
    <property type="entry name" value="FHA"/>
    <property type="match status" value="1"/>
</dbReference>
<dbReference type="Proteomes" id="UP000614469">
    <property type="component" value="Unassembled WGS sequence"/>
</dbReference>
<dbReference type="EMBL" id="JACNJN010000068">
    <property type="protein sequence ID" value="MBC8334492.1"/>
    <property type="molecule type" value="Genomic_DNA"/>
</dbReference>
<dbReference type="InterPro" id="IPR000253">
    <property type="entry name" value="FHA_dom"/>
</dbReference>
<dbReference type="Pfam" id="PF00486">
    <property type="entry name" value="Trans_reg_C"/>
    <property type="match status" value="1"/>
</dbReference>
<feature type="domain" description="OmpR/PhoB-type" evidence="4">
    <location>
        <begin position="111"/>
        <end position="214"/>
    </location>
</feature>
<name>A0A8J6NIH5_9CHLR</name>
<comment type="caution">
    <text evidence="5">The sequence shown here is derived from an EMBL/GenBank/DDBJ whole genome shotgun (WGS) entry which is preliminary data.</text>
</comment>
<dbReference type="SMART" id="SM00862">
    <property type="entry name" value="Trans_reg_C"/>
    <property type="match status" value="1"/>
</dbReference>
<dbReference type="InterPro" id="IPR036388">
    <property type="entry name" value="WH-like_DNA-bd_sf"/>
</dbReference>
<dbReference type="PROSITE" id="PS50006">
    <property type="entry name" value="FHA_DOMAIN"/>
    <property type="match status" value="1"/>
</dbReference>
<evidence type="ECO:0000313" key="5">
    <source>
        <dbReference type="EMBL" id="MBC8334492.1"/>
    </source>
</evidence>
<dbReference type="PANTHER" id="PTHR23308">
    <property type="entry name" value="NUCLEAR INHIBITOR OF PROTEIN PHOSPHATASE-1"/>
    <property type="match status" value="1"/>
</dbReference>
<evidence type="ECO:0000259" key="3">
    <source>
        <dbReference type="PROSITE" id="PS50006"/>
    </source>
</evidence>
<dbReference type="PROSITE" id="PS51755">
    <property type="entry name" value="OMPR_PHOB"/>
    <property type="match status" value="1"/>
</dbReference>